<dbReference type="Proteomes" id="UP000290572">
    <property type="component" value="Unassembled WGS sequence"/>
</dbReference>
<sequence>MTFLILRYLDLVTDDTFSVHLVECISESHSAVDRQCHADVDELPYFGKHSEGERRASEAWAVELAQAVSKCVSPFHFQNPP</sequence>
<accession>A0A498LQX6</accession>
<dbReference type="AlphaFoldDB" id="A0A498LQX6"/>
<name>A0A498LQX6_LABRO</name>
<keyword evidence="2" id="KW-1185">Reference proteome</keyword>
<organism evidence="1 2">
    <name type="scientific">Labeo rohita</name>
    <name type="common">Indian major carp</name>
    <name type="synonym">Cyprinus rohita</name>
    <dbReference type="NCBI Taxonomy" id="84645"/>
    <lineage>
        <taxon>Eukaryota</taxon>
        <taxon>Metazoa</taxon>
        <taxon>Chordata</taxon>
        <taxon>Craniata</taxon>
        <taxon>Vertebrata</taxon>
        <taxon>Euteleostomi</taxon>
        <taxon>Actinopterygii</taxon>
        <taxon>Neopterygii</taxon>
        <taxon>Teleostei</taxon>
        <taxon>Ostariophysi</taxon>
        <taxon>Cypriniformes</taxon>
        <taxon>Cyprinidae</taxon>
        <taxon>Labeoninae</taxon>
        <taxon>Labeonini</taxon>
        <taxon>Labeo</taxon>
    </lineage>
</organism>
<evidence type="ECO:0000313" key="1">
    <source>
        <dbReference type="EMBL" id="RXN10570.1"/>
    </source>
</evidence>
<gene>
    <name evidence="1" type="ORF">ROHU_030640</name>
</gene>
<reference evidence="1 2" key="1">
    <citation type="submission" date="2018-03" db="EMBL/GenBank/DDBJ databases">
        <title>Draft genome sequence of Rohu Carp (Labeo rohita).</title>
        <authorList>
            <person name="Das P."/>
            <person name="Kushwaha B."/>
            <person name="Joshi C.G."/>
            <person name="Kumar D."/>
            <person name="Nagpure N.S."/>
            <person name="Sahoo L."/>
            <person name="Das S.P."/>
            <person name="Bit A."/>
            <person name="Patnaik S."/>
            <person name="Meher P.K."/>
            <person name="Jayasankar P."/>
            <person name="Koringa P.G."/>
            <person name="Patel N.V."/>
            <person name="Hinsu A.T."/>
            <person name="Kumar R."/>
            <person name="Pandey M."/>
            <person name="Agarwal S."/>
            <person name="Srivastava S."/>
            <person name="Singh M."/>
            <person name="Iquebal M.A."/>
            <person name="Jaiswal S."/>
            <person name="Angadi U.B."/>
            <person name="Kumar N."/>
            <person name="Raza M."/>
            <person name="Shah T.M."/>
            <person name="Rai A."/>
            <person name="Jena J.K."/>
        </authorList>
    </citation>
    <scope>NUCLEOTIDE SEQUENCE [LARGE SCALE GENOMIC DNA]</scope>
    <source>
        <strain evidence="1">DASCIFA01</strain>
        <tissue evidence="1">Testis</tissue>
    </source>
</reference>
<protein>
    <submittedName>
        <fullName evidence="1">Uncharacterized protein</fullName>
    </submittedName>
</protein>
<comment type="caution">
    <text evidence="1">The sequence shown here is derived from an EMBL/GenBank/DDBJ whole genome shotgun (WGS) entry which is preliminary data.</text>
</comment>
<dbReference type="EMBL" id="QBIY01013198">
    <property type="protein sequence ID" value="RXN10570.1"/>
    <property type="molecule type" value="Genomic_DNA"/>
</dbReference>
<proteinExistence type="predicted"/>
<evidence type="ECO:0000313" key="2">
    <source>
        <dbReference type="Proteomes" id="UP000290572"/>
    </source>
</evidence>